<evidence type="ECO:0000256" key="1">
    <source>
        <dbReference type="ARBA" id="ARBA00009697"/>
    </source>
</evidence>
<dbReference type="SMR" id="A0A067EED3"/>
<organism evidence="8 9">
    <name type="scientific">Citrus sinensis</name>
    <name type="common">Sweet orange</name>
    <name type="synonym">Citrus aurantium var. sinensis</name>
    <dbReference type="NCBI Taxonomy" id="2711"/>
    <lineage>
        <taxon>Eukaryota</taxon>
        <taxon>Viridiplantae</taxon>
        <taxon>Streptophyta</taxon>
        <taxon>Embryophyta</taxon>
        <taxon>Tracheophyta</taxon>
        <taxon>Spermatophyta</taxon>
        <taxon>Magnoliopsida</taxon>
        <taxon>eudicotyledons</taxon>
        <taxon>Gunneridae</taxon>
        <taxon>Pentapetalae</taxon>
        <taxon>rosids</taxon>
        <taxon>malvids</taxon>
        <taxon>Sapindales</taxon>
        <taxon>Rutaceae</taxon>
        <taxon>Aurantioideae</taxon>
        <taxon>Citrus</taxon>
    </lineage>
</organism>
<dbReference type="GO" id="GO:0000814">
    <property type="term" value="C:ESCRT II complex"/>
    <property type="evidence" value="ECO:0000318"/>
    <property type="project" value="GO_Central"/>
</dbReference>
<reference evidence="8 9" key="1">
    <citation type="submission" date="2014-04" db="EMBL/GenBank/DDBJ databases">
        <authorList>
            <consortium name="International Citrus Genome Consortium"/>
            <person name="Gmitter F."/>
            <person name="Chen C."/>
            <person name="Farmerie W."/>
            <person name="Harkins T."/>
            <person name="Desany B."/>
            <person name="Mohiuddin M."/>
            <person name="Kodira C."/>
            <person name="Borodovsky M."/>
            <person name="Lomsadze A."/>
            <person name="Burns P."/>
            <person name="Jenkins J."/>
            <person name="Prochnik S."/>
            <person name="Shu S."/>
            <person name="Chapman J."/>
            <person name="Pitluck S."/>
            <person name="Schmutz J."/>
            <person name="Rokhsar D."/>
        </authorList>
    </citation>
    <scope>NUCLEOTIDE SEQUENCE</scope>
</reference>
<evidence type="ECO:0000256" key="4">
    <source>
        <dbReference type="ARBA" id="ARBA00022927"/>
    </source>
</evidence>
<evidence type="ECO:0000256" key="6">
    <source>
        <dbReference type="RuleBase" id="RU367095"/>
    </source>
</evidence>
<comment type="function">
    <text evidence="6">Component of the ESCRT-II complex (endosomal sorting complex required for transport II), which is required for multivesicular body (MVB) formation and sorting of endosomal cargo proteins into MVBs.</text>
</comment>
<keyword evidence="9" id="KW-1185">Reference proteome</keyword>
<gene>
    <name evidence="8" type="ORF">CISIN_1g017530mg</name>
</gene>
<evidence type="ECO:0000259" key="7">
    <source>
        <dbReference type="PROSITE" id="PS51495"/>
    </source>
</evidence>
<dbReference type="InterPro" id="IPR036390">
    <property type="entry name" value="WH_DNA-bd_sf"/>
</dbReference>
<feature type="domain" description="GLUE N-terminal" evidence="7">
    <location>
        <begin position="10"/>
        <end position="159"/>
    </location>
</feature>
<dbReference type="InterPro" id="IPR037855">
    <property type="entry name" value="Vps36"/>
</dbReference>
<protein>
    <recommendedName>
        <fullName evidence="6">Vacuolar protein-sorting-associated protein 36</fullName>
    </recommendedName>
    <alternativeName>
        <fullName evidence="6">ESCRT-II complex subunit VPS36</fullName>
    </alternativeName>
</protein>
<dbReference type="EMBL" id="KK785037">
    <property type="protein sequence ID" value="KDO52230.1"/>
    <property type="molecule type" value="Genomic_DNA"/>
</dbReference>
<dbReference type="SUPFAM" id="SSF46785">
    <property type="entry name" value="Winged helix' DNA-binding domain"/>
    <property type="match status" value="1"/>
</dbReference>
<evidence type="ECO:0000313" key="8">
    <source>
        <dbReference type="EMBL" id="KDO52230.1"/>
    </source>
</evidence>
<evidence type="ECO:0000256" key="5">
    <source>
        <dbReference type="ARBA" id="ARBA00023054"/>
    </source>
</evidence>
<accession>A0A067EED3</accession>
<dbReference type="AlphaFoldDB" id="A0A067EED3"/>
<dbReference type="FunFam" id="1.10.10.10:FF:000165">
    <property type="entry name" value="Vacuolar protein sorting protein (Vps36)"/>
    <property type="match status" value="1"/>
</dbReference>
<dbReference type="PANTHER" id="PTHR13128:SF12">
    <property type="entry name" value="VACUOLAR PROTEIN-SORTING-ASSOCIATED PROTEIN 36"/>
    <property type="match status" value="1"/>
</dbReference>
<dbReference type="Gene3D" id="6.10.140.260">
    <property type="match status" value="1"/>
</dbReference>
<dbReference type="PANTHER" id="PTHR13128">
    <property type="entry name" value="VACUOLAR PROTEIN-SORTING-ASSOCIATED PROTEIN 36"/>
    <property type="match status" value="1"/>
</dbReference>
<dbReference type="STRING" id="2711.A0A067EED3"/>
<dbReference type="Gene3D" id="1.10.10.10">
    <property type="entry name" value="Winged helix-like DNA-binding domain superfamily/Winged helix DNA-binding domain"/>
    <property type="match status" value="1"/>
</dbReference>
<dbReference type="InterPro" id="IPR021648">
    <property type="entry name" value="GLUE_dom"/>
</dbReference>
<proteinExistence type="inferred from homology"/>
<comment type="subcellular location">
    <subcellularLocation>
        <location evidence="6">Cytoplasm</location>
    </subcellularLocation>
    <subcellularLocation>
        <location evidence="6">Endosome</location>
    </subcellularLocation>
</comment>
<sequence>MASNNFFLPASVTSSGRPVLVPNEVECNLLSNVDIEHDQDDAVSFPPLKSGHFILTTHRLLFLSSSCSSTAVAIPLSAITHIFSSKRSLKSVFHSPRFRFQVSATPDNRIFDSDPGRVTGLRSVVITVVVRGKGDWELFLSKMWECWRGRAWAWETTPSETGPASASASASLYASDGSVRMVGVGGLLRKEQEMWESTDRSLQEAFQDLNALMNKAKEMVMLAEKMRQKLLAGSSSQSNSANDEELGSKEEMQDWLLSVGIVSPVTKESAGALYHQQLSRQLADFVKIPLERAGGMINLIDVYCLFNRARGTALISPDDLSQACSLWEKFDVPVMLRKFDSGVMAIQSKSHSDEESMMERIRFLGVIFSV</sequence>
<dbReference type="GO" id="GO:0043130">
    <property type="term" value="F:ubiquitin binding"/>
    <property type="evidence" value="ECO:0000318"/>
    <property type="project" value="GO_Central"/>
</dbReference>
<dbReference type="InterPro" id="IPR040608">
    <property type="entry name" value="Snf8/Vps36"/>
</dbReference>
<dbReference type="GO" id="GO:0043328">
    <property type="term" value="P:protein transport to vacuole involved in ubiquitin-dependent protein catabolic process via the multivesicular body sorting pathway"/>
    <property type="evidence" value="ECO:0000318"/>
    <property type="project" value="GO_Central"/>
</dbReference>
<dbReference type="PROSITE" id="PS51495">
    <property type="entry name" value="GLUE"/>
    <property type="match status" value="1"/>
</dbReference>
<dbReference type="GO" id="GO:0031902">
    <property type="term" value="C:late endosome membrane"/>
    <property type="evidence" value="ECO:0000318"/>
    <property type="project" value="GO_Central"/>
</dbReference>
<name>A0A067EED3_CITSI</name>
<dbReference type="Proteomes" id="UP000027120">
    <property type="component" value="Unassembled WGS sequence"/>
</dbReference>
<evidence type="ECO:0000256" key="3">
    <source>
        <dbReference type="ARBA" id="ARBA00022753"/>
    </source>
</evidence>
<dbReference type="SUPFAM" id="SSF50729">
    <property type="entry name" value="PH domain-like"/>
    <property type="match status" value="1"/>
</dbReference>
<comment type="similarity">
    <text evidence="1 6">Belongs to the VPS36 family.</text>
</comment>
<dbReference type="PaxDb" id="2711-XP_006485533.1"/>
<keyword evidence="5" id="KW-0175">Coiled coil</keyword>
<keyword evidence="4 6" id="KW-0653">Protein transport</keyword>
<dbReference type="Pfam" id="PF11605">
    <property type="entry name" value="Vps36_ESCRT-II"/>
    <property type="match status" value="1"/>
</dbReference>
<evidence type="ECO:0000256" key="2">
    <source>
        <dbReference type="ARBA" id="ARBA00022448"/>
    </source>
</evidence>
<dbReference type="GO" id="GO:0032266">
    <property type="term" value="F:phosphatidylinositol-3-phosphate binding"/>
    <property type="evidence" value="ECO:0007669"/>
    <property type="project" value="UniProtKB-UniRule"/>
</dbReference>
<keyword evidence="6" id="KW-0963">Cytoplasm</keyword>
<dbReference type="Pfam" id="PF04157">
    <property type="entry name" value="EAP30"/>
    <property type="match status" value="1"/>
</dbReference>
<keyword evidence="2 6" id="KW-0813">Transport</keyword>
<comment type="subunit">
    <text evidence="6">Component of the endosomal sorting complex required for transport II (ESCRT-II).</text>
</comment>
<dbReference type="eggNOG" id="KOG2760">
    <property type="taxonomic scope" value="Eukaryota"/>
</dbReference>
<dbReference type="InterPro" id="IPR036388">
    <property type="entry name" value="WH-like_DNA-bd_sf"/>
</dbReference>
<keyword evidence="3 6" id="KW-0967">Endosome</keyword>
<evidence type="ECO:0000313" key="9">
    <source>
        <dbReference type="Proteomes" id="UP000027120"/>
    </source>
</evidence>
<dbReference type="Gene3D" id="2.30.29.30">
    <property type="entry name" value="Pleckstrin-homology domain (PH domain)/Phosphotyrosine-binding domain (PTB)"/>
    <property type="match status" value="1"/>
</dbReference>
<dbReference type="InterPro" id="IPR011993">
    <property type="entry name" value="PH-like_dom_sf"/>
</dbReference>